<evidence type="ECO:0000313" key="1">
    <source>
        <dbReference type="EMBL" id="MDK2563940.1"/>
    </source>
</evidence>
<dbReference type="Proteomes" id="UP001301012">
    <property type="component" value="Unassembled WGS sequence"/>
</dbReference>
<accession>A0ABT7EAI8</accession>
<proteinExistence type="predicted"/>
<name>A0ABT7EAI8_9FIRM</name>
<evidence type="ECO:0008006" key="3">
    <source>
        <dbReference type="Google" id="ProtNLM"/>
    </source>
</evidence>
<evidence type="ECO:0000313" key="2">
    <source>
        <dbReference type="Proteomes" id="UP001301012"/>
    </source>
</evidence>
<reference evidence="1 2" key="1">
    <citation type="submission" date="2023-05" db="EMBL/GenBank/DDBJ databases">
        <title>Rombocin, a short stable natural nisin variant, displays selective antimicrobial activity against Listeria monocytogenes and employs dual mode of action to kill target bacterial strains.</title>
        <authorList>
            <person name="Wambui J."/>
            <person name="Stephan R."/>
            <person name="Kuipers O.P."/>
        </authorList>
    </citation>
    <scope>NUCLEOTIDE SEQUENCE [LARGE SCALE GENOMIC DNA]</scope>
    <source>
        <strain evidence="1 2">RC002</strain>
    </source>
</reference>
<keyword evidence="2" id="KW-1185">Reference proteome</keyword>
<comment type="caution">
    <text evidence="1">The sequence shown here is derived from an EMBL/GenBank/DDBJ whole genome shotgun (WGS) entry which is preliminary data.</text>
</comment>
<dbReference type="RefSeq" id="WP_284132875.1">
    <property type="nucleotide sequence ID" value="NZ_JASKYM010000004.1"/>
</dbReference>
<dbReference type="EMBL" id="JASKYM010000004">
    <property type="protein sequence ID" value="MDK2563940.1"/>
    <property type="molecule type" value="Genomic_DNA"/>
</dbReference>
<organism evidence="1 2">
    <name type="scientific">Romboutsia sedimentorum</name>
    <dbReference type="NCBI Taxonomy" id="1368474"/>
    <lineage>
        <taxon>Bacteria</taxon>
        <taxon>Bacillati</taxon>
        <taxon>Bacillota</taxon>
        <taxon>Clostridia</taxon>
        <taxon>Peptostreptococcales</taxon>
        <taxon>Peptostreptococcaceae</taxon>
        <taxon>Romboutsia</taxon>
    </lineage>
</organism>
<protein>
    <recommendedName>
        <fullName evidence="3">rRNA biogenesis protein rrp5</fullName>
    </recommendedName>
</protein>
<sequence>MEIKIDINLNLQNINQIIDKLSGLINKNIPNTSIEDKSDFKSLNNKSIENLSIDDIRNKISSLSQIGKVSKAKEILSKYNATKVSQINNQDYEKIYNELNYELSN</sequence>
<gene>
    <name evidence="1" type="ORF">QOZ84_10290</name>
</gene>